<evidence type="ECO:0000256" key="1">
    <source>
        <dbReference type="ARBA" id="ARBA00007074"/>
    </source>
</evidence>
<keyword evidence="3" id="KW-0378">Hydrolase</keyword>
<feature type="domain" description="NlpC/P60" evidence="6">
    <location>
        <begin position="110"/>
        <end position="230"/>
    </location>
</feature>
<dbReference type="EMBL" id="PTJA01000010">
    <property type="protein sequence ID" value="PPK79445.1"/>
    <property type="molecule type" value="Genomic_DNA"/>
</dbReference>
<gene>
    <name evidence="7" type="ORF">BXY41_110171</name>
</gene>
<dbReference type="Gene3D" id="3.90.1720.10">
    <property type="entry name" value="endopeptidase domain like (from Nostoc punctiforme)"/>
    <property type="match status" value="1"/>
</dbReference>
<evidence type="ECO:0000313" key="7">
    <source>
        <dbReference type="EMBL" id="PPK79445.1"/>
    </source>
</evidence>
<proteinExistence type="inferred from homology"/>
<dbReference type="Pfam" id="PF00877">
    <property type="entry name" value="NLPC_P60"/>
    <property type="match status" value="1"/>
</dbReference>
<keyword evidence="8" id="KW-1185">Reference proteome</keyword>
<name>A0A2S6HPI7_9FIRM</name>
<dbReference type="Proteomes" id="UP000237749">
    <property type="component" value="Unassembled WGS sequence"/>
</dbReference>
<dbReference type="InterPro" id="IPR051202">
    <property type="entry name" value="Peptidase_C40"/>
</dbReference>
<dbReference type="GO" id="GO:0006508">
    <property type="term" value="P:proteolysis"/>
    <property type="evidence" value="ECO:0007669"/>
    <property type="project" value="UniProtKB-KW"/>
</dbReference>
<dbReference type="PROSITE" id="PS51935">
    <property type="entry name" value="NLPC_P60"/>
    <property type="match status" value="1"/>
</dbReference>
<evidence type="ECO:0000256" key="2">
    <source>
        <dbReference type="ARBA" id="ARBA00022670"/>
    </source>
</evidence>
<keyword evidence="4" id="KW-0788">Thiol protease</keyword>
<sequence>MKIRMWKVMGLLGLLTTLSLNYQTEAKADEITVETSTTLYARLDKPVSVRTTAEDGGSVVTSALEGQTCEVIEPAKDGWLKVKVPEGDGYIRSDSATLIEKTQEKVDESALERKEVVDYALQFVGGRYVYGGVNPSTGVDCSGFTRYVLKKTADVELDHSARSQSGEGKIVSYDQARPGDLVFYGKNGSINHVALYMGDGKVIHASTEKTGIIVTNVMYRKPVKFVSVLN</sequence>
<dbReference type="SUPFAM" id="SSF54001">
    <property type="entry name" value="Cysteine proteinases"/>
    <property type="match status" value="1"/>
</dbReference>
<evidence type="ECO:0000259" key="6">
    <source>
        <dbReference type="PROSITE" id="PS51935"/>
    </source>
</evidence>
<dbReference type="GO" id="GO:0008234">
    <property type="term" value="F:cysteine-type peptidase activity"/>
    <property type="evidence" value="ECO:0007669"/>
    <property type="project" value="UniProtKB-KW"/>
</dbReference>
<dbReference type="RefSeq" id="WP_104438307.1">
    <property type="nucleotide sequence ID" value="NZ_PTJA01000010.1"/>
</dbReference>
<keyword evidence="2" id="KW-0645">Protease</keyword>
<dbReference type="OrthoDB" id="9807055at2"/>
<evidence type="ECO:0000256" key="5">
    <source>
        <dbReference type="SAM" id="SignalP"/>
    </source>
</evidence>
<dbReference type="AlphaFoldDB" id="A0A2S6HPI7"/>
<comment type="similarity">
    <text evidence="1">Belongs to the peptidase C40 family.</text>
</comment>
<feature type="signal peptide" evidence="5">
    <location>
        <begin position="1"/>
        <end position="28"/>
    </location>
</feature>
<feature type="chain" id="PRO_5015435880" evidence="5">
    <location>
        <begin position="29"/>
        <end position="230"/>
    </location>
</feature>
<dbReference type="InterPro" id="IPR038765">
    <property type="entry name" value="Papain-like_cys_pep_sf"/>
</dbReference>
<dbReference type="PANTHER" id="PTHR47053">
    <property type="entry name" value="MUREIN DD-ENDOPEPTIDASE MEPH-RELATED"/>
    <property type="match status" value="1"/>
</dbReference>
<keyword evidence="5" id="KW-0732">Signal</keyword>
<accession>A0A2S6HPI7</accession>
<dbReference type="Gene3D" id="2.30.30.40">
    <property type="entry name" value="SH3 Domains"/>
    <property type="match status" value="1"/>
</dbReference>
<evidence type="ECO:0000313" key="8">
    <source>
        <dbReference type="Proteomes" id="UP000237749"/>
    </source>
</evidence>
<dbReference type="InterPro" id="IPR000064">
    <property type="entry name" value="NLP_P60_dom"/>
</dbReference>
<evidence type="ECO:0000256" key="3">
    <source>
        <dbReference type="ARBA" id="ARBA00022801"/>
    </source>
</evidence>
<dbReference type="PANTHER" id="PTHR47053:SF1">
    <property type="entry name" value="MUREIN DD-ENDOPEPTIDASE MEPH-RELATED"/>
    <property type="match status" value="1"/>
</dbReference>
<protein>
    <submittedName>
        <fullName evidence="7">NlpC/P60 family protein</fullName>
    </submittedName>
</protein>
<comment type="caution">
    <text evidence="7">The sequence shown here is derived from an EMBL/GenBank/DDBJ whole genome shotgun (WGS) entry which is preliminary data.</text>
</comment>
<organism evidence="7 8">
    <name type="scientific">Lacrimispora xylanisolvens</name>
    <dbReference type="NCBI Taxonomy" id="384636"/>
    <lineage>
        <taxon>Bacteria</taxon>
        <taxon>Bacillati</taxon>
        <taxon>Bacillota</taxon>
        <taxon>Clostridia</taxon>
        <taxon>Lachnospirales</taxon>
        <taxon>Lachnospiraceae</taxon>
        <taxon>Lacrimispora</taxon>
    </lineage>
</organism>
<reference evidence="7 8" key="1">
    <citation type="submission" date="2018-02" db="EMBL/GenBank/DDBJ databases">
        <title>Genomic Encyclopedia of Archaeal and Bacterial Type Strains, Phase II (KMG-II): from individual species to whole genera.</title>
        <authorList>
            <person name="Goeker M."/>
        </authorList>
    </citation>
    <scope>NUCLEOTIDE SEQUENCE [LARGE SCALE GENOMIC DNA]</scope>
    <source>
        <strain evidence="7 8">DSM 3808</strain>
    </source>
</reference>
<evidence type="ECO:0000256" key="4">
    <source>
        <dbReference type="ARBA" id="ARBA00022807"/>
    </source>
</evidence>